<proteinExistence type="predicted"/>
<dbReference type="AlphaFoldDB" id="A0A814HQ31"/>
<comment type="caution">
    <text evidence="2">The sequence shown here is derived from an EMBL/GenBank/DDBJ whole genome shotgun (WGS) entry which is preliminary data.</text>
</comment>
<dbReference type="OrthoDB" id="10061170at2759"/>
<evidence type="ECO:0000256" key="1">
    <source>
        <dbReference type="SAM" id="MobiDB-lite"/>
    </source>
</evidence>
<evidence type="ECO:0000313" key="2">
    <source>
        <dbReference type="EMBL" id="CAF1013139.1"/>
    </source>
</evidence>
<gene>
    <name evidence="2" type="ORF">RFH988_LOCUS14790</name>
</gene>
<dbReference type="Gene3D" id="1.10.10.1070">
    <property type="entry name" value="Zinc finger, BED domain-containing"/>
    <property type="match status" value="1"/>
</dbReference>
<sequence length="202" mass="22703">MTKTNQRTTAGNINTASSYNLEEMIAYIGRNPNVTFRVHRHLVQVPYPQHLNAPIESSTPQTPKRNLDSNDNDAAQISEQQRVFSNSKQKNTGQMNLSTPTTSIRPVFTKVGELWNTSRIPHFNIFHQHGTNKSGGKLVQSFYALDVRAFDVVKDDGFKNLAKTLFGVGRDTSTSSIEIADLLPHPTTISRNITRLYEEVFV</sequence>
<reference evidence="2" key="1">
    <citation type="submission" date="2021-02" db="EMBL/GenBank/DDBJ databases">
        <authorList>
            <person name="Nowell W R."/>
        </authorList>
    </citation>
    <scope>NUCLEOTIDE SEQUENCE</scope>
</reference>
<accession>A0A814HQ31</accession>
<evidence type="ECO:0000313" key="3">
    <source>
        <dbReference type="Proteomes" id="UP000663882"/>
    </source>
</evidence>
<name>A0A814HQ31_9BILA</name>
<dbReference type="Proteomes" id="UP000663882">
    <property type="component" value="Unassembled WGS sequence"/>
</dbReference>
<dbReference type="SUPFAM" id="SSF140996">
    <property type="entry name" value="Hermes dimerisation domain"/>
    <property type="match status" value="1"/>
</dbReference>
<feature type="compositionally biased region" description="Polar residues" evidence="1">
    <location>
        <begin position="55"/>
        <end position="64"/>
    </location>
</feature>
<organism evidence="2 3">
    <name type="scientific">Rotaria sordida</name>
    <dbReference type="NCBI Taxonomy" id="392033"/>
    <lineage>
        <taxon>Eukaryota</taxon>
        <taxon>Metazoa</taxon>
        <taxon>Spiralia</taxon>
        <taxon>Gnathifera</taxon>
        <taxon>Rotifera</taxon>
        <taxon>Eurotatoria</taxon>
        <taxon>Bdelloidea</taxon>
        <taxon>Philodinida</taxon>
        <taxon>Philodinidae</taxon>
        <taxon>Rotaria</taxon>
    </lineage>
</organism>
<protein>
    <submittedName>
        <fullName evidence="2">Uncharacterized protein</fullName>
    </submittedName>
</protein>
<dbReference type="EMBL" id="CAJNOO010000695">
    <property type="protein sequence ID" value="CAF1013139.1"/>
    <property type="molecule type" value="Genomic_DNA"/>
</dbReference>
<feature type="region of interest" description="Disordered" evidence="1">
    <location>
        <begin position="50"/>
        <end position="71"/>
    </location>
</feature>